<gene>
    <name evidence="3" type="ORF">GCM10022224_087720</name>
</gene>
<name>A0ABP7DTH6_9ACTN</name>
<evidence type="ECO:0000256" key="1">
    <source>
        <dbReference type="SAM" id="MobiDB-lite"/>
    </source>
</evidence>
<keyword evidence="4" id="KW-1185">Reference proteome</keyword>
<sequence length="178" mass="19504">MYASALSRWSGQTDLTLGTPSSGRHRVEAAPLVGCFVNMLPIRLDLSGDPAYGETLDRVRDAVIEAQANGDVPFEEIVKDLRLDRDPTGRVPLIRHIVQFDEALRPAPMAGLDLELQPLGTGTAKFELFVDFEDGGDRGLECRAHYSTEVLDAETVDRFVTELCRSAEAAADENRSLS</sequence>
<protein>
    <recommendedName>
        <fullName evidence="2">Condensation domain-containing protein</fullName>
    </recommendedName>
</protein>
<dbReference type="PANTHER" id="PTHR45527">
    <property type="entry name" value="NONRIBOSOMAL PEPTIDE SYNTHETASE"/>
    <property type="match status" value="1"/>
</dbReference>
<proteinExistence type="predicted"/>
<dbReference type="SUPFAM" id="SSF52777">
    <property type="entry name" value="CoA-dependent acyltransferases"/>
    <property type="match status" value="1"/>
</dbReference>
<dbReference type="Proteomes" id="UP001500902">
    <property type="component" value="Unassembled WGS sequence"/>
</dbReference>
<dbReference type="PANTHER" id="PTHR45527:SF1">
    <property type="entry name" value="FATTY ACID SYNTHASE"/>
    <property type="match status" value="1"/>
</dbReference>
<dbReference type="InterPro" id="IPR001242">
    <property type="entry name" value="Condensation_dom"/>
</dbReference>
<feature type="compositionally biased region" description="Polar residues" evidence="1">
    <location>
        <begin position="7"/>
        <end position="22"/>
    </location>
</feature>
<dbReference type="EMBL" id="BAAAZP010000199">
    <property type="protein sequence ID" value="GAA3708687.1"/>
    <property type="molecule type" value="Genomic_DNA"/>
</dbReference>
<evidence type="ECO:0000313" key="4">
    <source>
        <dbReference type="Proteomes" id="UP001500902"/>
    </source>
</evidence>
<organism evidence="3 4">
    <name type="scientific">Nonomuraea antimicrobica</name>
    <dbReference type="NCBI Taxonomy" id="561173"/>
    <lineage>
        <taxon>Bacteria</taxon>
        <taxon>Bacillati</taxon>
        <taxon>Actinomycetota</taxon>
        <taxon>Actinomycetes</taxon>
        <taxon>Streptosporangiales</taxon>
        <taxon>Streptosporangiaceae</taxon>
        <taxon>Nonomuraea</taxon>
    </lineage>
</organism>
<evidence type="ECO:0000259" key="2">
    <source>
        <dbReference type="Pfam" id="PF00668"/>
    </source>
</evidence>
<accession>A0ABP7DTH6</accession>
<comment type="caution">
    <text evidence="3">The sequence shown here is derived from an EMBL/GenBank/DDBJ whole genome shotgun (WGS) entry which is preliminary data.</text>
</comment>
<dbReference type="Pfam" id="PF00668">
    <property type="entry name" value="Condensation"/>
    <property type="match status" value="1"/>
</dbReference>
<feature type="domain" description="Condensation" evidence="2">
    <location>
        <begin position="2"/>
        <end position="172"/>
    </location>
</feature>
<evidence type="ECO:0000313" key="3">
    <source>
        <dbReference type="EMBL" id="GAA3708687.1"/>
    </source>
</evidence>
<reference evidence="4" key="1">
    <citation type="journal article" date="2019" name="Int. J. Syst. Evol. Microbiol.">
        <title>The Global Catalogue of Microorganisms (GCM) 10K type strain sequencing project: providing services to taxonomists for standard genome sequencing and annotation.</title>
        <authorList>
            <consortium name="The Broad Institute Genomics Platform"/>
            <consortium name="The Broad Institute Genome Sequencing Center for Infectious Disease"/>
            <person name="Wu L."/>
            <person name="Ma J."/>
        </authorList>
    </citation>
    <scope>NUCLEOTIDE SEQUENCE [LARGE SCALE GENOMIC DNA]</scope>
    <source>
        <strain evidence="4">JCM 16904</strain>
    </source>
</reference>
<feature type="region of interest" description="Disordered" evidence="1">
    <location>
        <begin position="1"/>
        <end position="23"/>
    </location>
</feature>
<dbReference type="Gene3D" id="3.30.559.30">
    <property type="entry name" value="Nonribosomal peptide synthetase, condensation domain"/>
    <property type="match status" value="1"/>
</dbReference>